<evidence type="ECO:0000256" key="3">
    <source>
        <dbReference type="ARBA" id="ARBA00022801"/>
    </source>
</evidence>
<dbReference type="Gene3D" id="3.90.1720.10">
    <property type="entry name" value="endopeptidase domain like (from Nostoc punctiforme)"/>
    <property type="match status" value="1"/>
</dbReference>
<keyword evidence="3" id="KW-0378">Hydrolase</keyword>
<dbReference type="SUPFAM" id="SSF54001">
    <property type="entry name" value="Cysteine proteinases"/>
    <property type="match status" value="1"/>
</dbReference>
<dbReference type="PANTHER" id="PTHR47359:SF3">
    <property type="entry name" value="NLP_P60 DOMAIN-CONTAINING PROTEIN-RELATED"/>
    <property type="match status" value="1"/>
</dbReference>
<dbReference type="RefSeq" id="WP_072343816.1">
    <property type="nucleotide sequence ID" value="NZ_FPKU01000002.1"/>
</dbReference>
<gene>
    <name evidence="6" type="ORF">SAMN02983003_2665</name>
</gene>
<keyword evidence="7" id="KW-1185">Reference proteome</keyword>
<dbReference type="InterPro" id="IPR051794">
    <property type="entry name" value="PG_Endopeptidase_C40"/>
</dbReference>
<keyword evidence="4" id="KW-0788">Thiol protease</keyword>
<dbReference type="STRING" id="665118.SAMN02983003_2665"/>
<dbReference type="InterPro" id="IPR041382">
    <property type="entry name" value="SH3_16"/>
</dbReference>
<dbReference type="Proteomes" id="UP000183447">
    <property type="component" value="Unassembled WGS sequence"/>
</dbReference>
<dbReference type="EMBL" id="FPKU01000002">
    <property type="protein sequence ID" value="SFZ85500.1"/>
    <property type="molecule type" value="Genomic_DNA"/>
</dbReference>
<feature type="domain" description="NlpC/P60" evidence="5">
    <location>
        <begin position="157"/>
        <end position="276"/>
    </location>
</feature>
<dbReference type="InterPro" id="IPR000064">
    <property type="entry name" value="NLP_P60_dom"/>
</dbReference>
<comment type="similarity">
    <text evidence="1">Belongs to the peptidase C40 family.</text>
</comment>
<accession>A0A1K2I160</accession>
<evidence type="ECO:0000259" key="5">
    <source>
        <dbReference type="PROSITE" id="PS51935"/>
    </source>
</evidence>
<dbReference type="Pfam" id="PF00877">
    <property type="entry name" value="NLPC_P60"/>
    <property type="match status" value="1"/>
</dbReference>
<dbReference type="PROSITE" id="PS51935">
    <property type="entry name" value="NLPC_P60"/>
    <property type="match status" value="1"/>
</dbReference>
<dbReference type="AlphaFoldDB" id="A0A1K2I160"/>
<evidence type="ECO:0000313" key="7">
    <source>
        <dbReference type="Proteomes" id="UP000183447"/>
    </source>
</evidence>
<dbReference type="OrthoDB" id="9813368at2"/>
<evidence type="ECO:0000256" key="1">
    <source>
        <dbReference type="ARBA" id="ARBA00007074"/>
    </source>
</evidence>
<name>A0A1K2I160_9HYPH</name>
<sequence>MSAAFDPRLTLMRDGLAARSLQGIVPAERYVETIAHQAIVPFAPLRRTPAADGEQLDQLLFGEDFAVLDIAEGWALGQAVRDGYVGYLEAAALGEPSRTATHTVRALRTYAYAAPSIKAPPTGLYSMNALVTDEGRDGRFVRTSGGWFIAEHLAPIDQPEPEPVAVAERFVGTPYLWGGRQSLGLDCSGLVQQAFYACGKTCPRDSDQQALLGSPVDVPTRGDLVFWRGHVAMMVNETHITHASGWHMQVVIEPLAEAIARTARSGGGDPTGFRRP</sequence>
<keyword evidence="2" id="KW-0645">Protease</keyword>
<dbReference type="GO" id="GO:0006508">
    <property type="term" value="P:proteolysis"/>
    <property type="evidence" value="ECO:0007669"/>
    <property type="project" value="UniProtKB-KW"/>
</dbReference>
<dbReference type="PANTHER" id="PTHR47359">
    <property type="entry name" value="PEPTIDOGLYCAN DL-ENDOPEPTIDASE CWLO"/>
    <property type="match status" value="1"/>
</dbReference>
<dbReference type="GO" id="GO:0008234">
    <property type="term" value="F:cysteine-type peptidase activity"/>
    <property type="evidence" value="ECO:0007669"/>
    <property type="project" value="UniProtKB-KW"/>
</dbReference>
<protein>
    <submittedName>
        <fullName evidence="6">NlpC/P60 family protein</fullName>
    </submittedName>
</protein>
<dbReference type="Pfam" id="PF18348">
    <property type="entry name" value="SH3_16"/>
    <property type="match status" value="1"/>
</dbReference>
<proteinExistence type="inferred from homology"/>
<evidence type="ECO:0000313" key="6">
    <source>
        <dbReference type="EMBL" id="SFZ85500.1"/>
    </source>
</evidence>
<evidence type="ECO:0000256" key="4">
    <source>
        <dbReference type="ARBA" id="ARBA00022807"/>
    </source>
</evidence>
<dbReference type="InterPro" id="IPR038765">
    <property type="entry name" value="Papain-like_cys_pep_sf"/>
</dbReference>
<evidence type="ECO:0000256" key="2">
    <source>
        <dbReference type="ARBA" id="ARBA00022670"/>
    </source>
</evidence>
<reference evidence="6 7" key="1">
    <citation type="submission" date="2016-11" db="EMBL/GenBank/DDBJ databases">
        <authorList>
            <person name="Jaros S."/>
            <person name="Januszkiewicz K."/>
            <person name="Wedrychowicz H."/>
        </authorList>
    </citation>
    <scope>NUCLEOTIDE SEQUENCE [LARGE SCALE GENOMIC DNA]</scope>
    <source>
        <strain evidence="6 7">ATCC 23634</strain>
    </source>
</reference>
<organism evidence="6 7">
    <name type="scientific">Devosia enhydra</name>
    <dbReference type="NCBI Taxonomy" id="665118"/>
    <lineage>
        <taxon>Bacteria</taxon>
        <taxon>Pseudomonadati</taxon>
        <taxon>Pseudomonadota</taxon>
        <taxon>Alphaproteobacteria</taxon>
        <taxon>Hyphomicrobiales</taxon>
        <taxon>Devosiaceae</taxon>
        <taxon>Devosia</taxon>
    </lineage>
</organism>